<dbReference type="SUPFAM" id="SSF52507">
    <property type="entry name" value="Homo-oligomeric flavin-containing Cys decarboxylases, HFCD"/>
    <property type="match status" value="1"/>
</dbReference>
<keyword evidence="3" id="KW-0479">Metal-binding</keyword>
<dbReference type="PANTHER" id="PTHR14359:SF6">
    <property type="entry name" value="PHOSPHOPANTOTHENOYLCYSTEINE DECARBOXYLASE"/>
    <property type="match status" value="1"/>
</dbReference>
<organism evidence="8 9">
    <name type="scientific">Liquorilactobacillus cacaonum DSM 21116</name>
    <dbReference type="NCBI Taxonomy" id="1423729"/>
    <lineage>
        <taxon>Bacteria</taxon>
        <taxon>Bacillati</taxon>
        <taxon>Bacillota</taxon>
        <taxon>Bacilli</taxon>
        <taxon>Lactobacillales</taxon>
        <taxon>Lactobacillaceae</taxon>
        <taxon>Liquorilactobacillus</taxon>
    </lineage>
</organism>
<evidence type="ECO:0000256" key="5">
    <source>
        <dbReference type="SAM" id="Coils"/>
    </source>
</evidence>
<evidence type="ECO:0000259" key="6">
    <source>
        <dbReference type="Pfam" id="PF02441"/>
    </source>
</evidence>
<dbReference type="SUPFAM" id="SSF102645">
    <property type="entry name" value="CoaB-like"/>
    <property type="match status" value="1"/>
</dbReference>
<dbReference type="GO" id="GO:0010181">
    <property type="term" value="F:FMN binding"/>
    <property type="evidence" value="ECO:0007669"/>
    <property type="project" value="UniProtKB-UniRule"/>
</dbReference>
<dbReference type="InterPro" id="IPR007085">
    <property type="entry name" value="DNA/pantothenate-metab_flavo_C"/>
</dbReference>
<proteinExistence type="inferred from homology"/>
<keyword evidence="1 3" id="KW-0210">Decarboxylase</keyword>
<evidence type="ECO:0000259" key="7">
    <source>
        <dbReference type="Pfam" id="PF04127"/>
    </source>
</evidence>
<keyword evidence="3 4" id="KW-0285">Flavoprotein</keyword>
<dbReference type="PANTHER" id="PTHR14359">
    <property type="entry name" value="HOMO-OLIGOMERIC FLAVIN CONTAINING CYS DECARBOXYLASE FAMILY"/>
    <property type="match status" value="1"/>
</dbReference>
<dbReference type="InterPro" id="IPR036551">
    <property type="entry name" value="Flavin_trans-like"/>
</dbReference>
<sequence>MKNLHIVVYVTGGIAAYKSIIFVRELIKNGAEVKVVMTKMATSFVTPLTFRTISHNEVYYDEGRQLGIVEHVELSMWADIAIIIPATANVIGKLANGIADDFATTALLAMNCPRFLVPSMNDVMYENSAMQRNLQQLENDGYKVLEPSIGFLAEGYEAKGRMQEPEVVFKWLKANILQERVQDLIGKKVIVTAGHTVEEIDPVRYITNHSTGKMGYAVAREAVKRGADVILISGPTNLANDTGAKLISIKTTGQMYQIIKKYYETSDIVIMAAAVADYHVKTPAKQKIKKNENELVLRLEKNIDILNELGKEKKQQKLVGFAAETQDLIKNAQQKLVKKNLDMIVANDVSRKDIGFGTDDNEVTFIRPNKKIISSPKTDKNDISKMIFDLI</sequence>
<evidence type="ECO:0000256" key="2">
    <source>
        <dbReference type="ARBA" id="ARBA00023239"/>
    </source>
</evidence>
<reference evidence="8 9" key="1">
    <citation type="journal article" date="2015" name="Genome Announc.">
        <title>Expanding the biotechnology potential of lactobacilli through comparative genomics of 213 strains and associated genera.</title>
        <authorList>
            <person name="Sun Z."/>
            <person name="Harris H.M."/>
            <person name="McCann A."/>
            <person name="Guo C."/>
            <person name="Argimon S."/>
            <person name="Zhang W."/>
            <person name="Yang X."/>
            <person name="Jeffery I.B."/>
            <person name="Cooney J.C."/>
            <person name="Kagawa T.F."/>
            <person name="Liu W."/>
            <person name="Song Y."/>
            <person name="Salvetti E."/>
            <person name="Wrobel A."/>
            <person name="Rasinkangas P."/>
            <person name="Parkhill J."/>
            <person name="Rea M.C."/>
            <person name="O'Sullivan O."/>
            <person name="Ritari J."/>
            <person name="Douillard F.P."/>
            <person name="Paul Ross R."/>
            <person name="Yang R."/>
            <person name="Briner A.E."/>
            <person name="Felis G.E."/>
            <person name="de Vos W.M."/>
            <person name="Barrangou R."/>
            <person name="Klaenhammer T.R."/>
            <person name="Caufield P.W."/>
            <person name="Cui Y."/>
            <person name="Zhang H."/>
            <person name="O'Toole P.W."/>
        </authorList>
    </citation>
    <scope>NUCLEOTIDE SEQUENCE [LARGE SCALE GENOMIC DNA]</scope>
    <source>
        <strain evidence="8 9">DSM 21116</strain>
    </source>
</reference>
<feature type="binding site" evidence="3">
    <location>
        <position position="287"/>
    </location>
    <ligand>
        <name>CTP</name>
        <dbReference type="ChEBI" id="CHEBI:37563"/>
    </ligand>
</feature>
<feature type="binding site" evidence="3">
    <location>
        <position position="339"/>
    </location>
    <ligand>
        <name>CTP</name>
        <dbReference type="ChEBI" id="CHEBI:37563"/>
    </ligand>
</feature>
<dbReference type="HAMAP" id="MF_02225">
    <property type="entry name" value="CoaBC"/>
    <property type="match status" value="1"/>
</dbReference>
<name>A0A0R2CHU3_9LACO</name>
<evidence type="ECO:0000256" key="4">
    <source>
        <dbReference type="RuleBase" id="RU364078"/>
    </source>
</evidence>
<dbReference type="GO" id="GO:0046872">
    <property type="term" value="F:metal ion binding"/>
    <property type="evidence" value="ECO:0007669"/>
    <property type="project" value="UniProtKB-KW"/>
</dbReference>
<comment type="similarity">
    <text evidence="3 4">In the C-terminal section; belongs to the PPC synthetase family.</text>
</comment>
<comment type="caution">
    <text evidence="3">Lacks conserved residue(s) required for the propagation of feature annotation.</text>
</comment>
<feature type="coiled-coil region" evidence="5">
    <location>
        <begin position="289"/>
        <end position="342"/>
    </location>
</feature>
<dbReference type="UniPathway" id="UPA00241">
    <property type="reaction ID" value="UER00353"/>
</dbReference>
<comment type="function">
    <text evidence="3">Catalyzes two sequential steps in the biosynthesis of coenzyme A. In the first step cysteine is conjugated to 4'-phosphopantothenate to form 4-phosphopantothenoylcysteine. In the second step the latter compound is decarboxylated to form 4'-phosphopantotheine.</text>
</comment>
<comment type="cofactor">
    <cofactor evidence="3">
        <name>FMN</name>
        <dbReference type="ChEBI" id="CHEBI:58210"/>
    </cofactor>
    <text evidence="3">Binds 1 FMN per subunit.</text>
</comment>
<dbReference type="InterPro" id="IPR003382">
    <property type="entry name" value="Flavoprotein"/>
</dbReference>
<dbReference type="NCBIfam" id="TIGR00521">
    <property type="entry name" value="coaBC_dfp"/>
    <property type="match status" value="1"/>
</dbReference>
<dbReference type="InterPro" id="IPR005252">
    <property type="entry name" value="CoaBC"/>
</dbReference>
<dbReference type="Pfam" id="PF02441">
    <property type="entry name" value="Flavoprotein"/>
    <property type="match status" value="1"/>
</dbReference>
<comment type="pathway">
    <text evidence="3 4">Cofactor biosynthesis; coenzyme A biosynthesis; CoA from (R)-pantothenate: step 3/5.</text>
</comment>
<gene>
    <name evidence="3" type="primary">coaBC</name>
    <name evidence="8" type="ORF">FC80_GL000680</name>
</gene>
<protein>
    <recommendedName>
        <fullName evidence="3">Coenzyme A biosynthesis bifunctional protein CoaBC</fullName>
    </recommendedName>
    <alternativeName>
        <fullName evidence="3">DNA/pantothenate metabolism flavoprotein</fullName>
    </alternativeName>
    <alternativeName>
        <fullName evidence="3">Phosphopantothenoylcysteine synthetase/decarboxylase</fullName>
        <shortName evidence="3">PPCS-PPCDC</shortName>
    </alternativeName>
    <domain>
        <recommendedName>
            <fullName evidence="3">Phosphopantothenoylcysteine decarboxylase</fullName>
            <shortName evidence="3">PPC decarboxylase</shortName>
            <shortName evidence="3">PPC-DC</shortName>
            <ecNumber evidence="3">4.1.1.36</ecNumber>
        </recommendedName>
        <alternativeName>
            <fullName evidence="3">CoaC</fullName>
        </alternativeName>
    </domain>
    <domain>
        <recommendedName>
            <fullName evidence="3">Phosphopantothenate--cysteine ligase</fullName>
            <ecNumber evidence="3">6.3.2.5</ecNumber>
        </recommendedName>
        <alternativeName>
            <fullName evidence="3">CoaB</fullName>
        </alternativeName>
        <alternativeName>
            <fullName evidence="3">Phosphopantothenoylcysteine synthetase</fullName>
            <shortName evidence="3">PPC synthetase</shortName>
            <shortName evidence="3">PPC-S</shortName>
        </alternativeName>
    </domain>
</protein>
<comment type="caution">
    <text evidence="8">The sequence shown here is derived from an EMBL/GenBank/DDBJ whole genome shotgun (WGS) entry which is preliminary data.</text>
</comment>
<keyword evidence="2 3" id="KW-0456">Lyase</keyword>
<comment type="cofactor">
    <cofactor evidence="3">
        <name>Mg(2+)</name>
        <dbReference type="ChEBI" id="CHEBI:18420"/>
    </cofactor>
</comment>
<keyword evidence="3" id="KW-0511">Multifunctional enzyme</keyword>
<dbReference type="InterPro" id="IPR035929">
    <property type="entry name" value="CoaB-like_sf"/>
</dbReference>
<dbReference type="PATRIC" id="fig|1423729.3.peg.688"/>
<accession>A0A0R2CHU3</accession>
<dbReference type="GO" id="GO:0071513">
    <property type="term" value="C:phosphopantothenoylcysteine decarboxylase complex"/>
    <property type="evidence" value="ECO:0007669"/>
    <property type="project" value="TreeGrafter"/>
</dbReference>
<keyword evidence="3" id="KW-0460">Magnesium</keyword>
<dbReference type="STRING" id="1423729.FC80_GL000680"/>
<keyword evidence="9" id="KW-1185">Reference proteome</keyword>
<dbReference type="EMBL" id="AYZE01000014">
    <property type="protein sequence ID" value="KRM90690.1"/>
    <property type="molecule type" value="Genomic_DNA"/>
</dbReference>
<feature type="binding site" evidence="3">
    <location>
        <position position="335"/>
    </location>
    <ligand>
        <name>CTP</name>
        <dbReference type="ChEBI" id="CHEBI:37563"/>
    </ligand>
</feature>
<dbReference type="Gene3D" id="3.40.50.10300">
    <property type="entry name" value="CoaB-like"/>
    <property type="match status" value="1"/>
</dbReference>
<evidence type="ECO:0000313" key="8">
    <source>
        <dbReference type="EMBL" id="KRM90690.1"/>
    </source>
</evidence>
<evidence type="ECO:0000313" key="9">
    <source>
        <dbReference type="Proteomes" id="UP000051131"/>
    </source>
</evidence>
<comment type="similarity">
    <text evidence="3 4">In the N-terminal section; belongs to the HFCD (homo-oligomeric flavin containing Cys decarboxylase) superfamily.</text>
</comment>
<dbReference type="RefSeq" id="WP_057828916.1">
    <property type="nucleotide sequence ID" value="NZ_AYZE01000014.1"/>
</dbReference>
<keyword evidence="5" id="KW-0175">Coiled coil</keyword>
<feature type="domain" description="DNA/pantothenate metabolism flavoprotein C-terminal" evidence="7">
    <location>
        <begin position="185"/>
        <end position="391"/>
    </location>
</feature>
<evidence type="ECO:0000256" key="1">
    <source>
        <dbReference type="ARBA" id="ARBA00022793"/>
    </source>
</evidence>
<feature type="binding site" evidence="3">
    <location>
        <position position="277"/>
    </location>
    <ligand>
        <name>CTP</name>
        <dbReference type="ChEBI" id="CHEBI:37563"/>
    </ligand>
</feature>
<dbReference type="AlphaFoldDB" id="A0A0R2CHU3"/>
<dbReference type="EC" id="6.3.2.5" evidence="3"/>
<feature type="region of interest" description="Phosphopantothenate--cysteine ligase" evidence="3">
    <location>
        <begin position="189"/>
        <end position="391"/>
    </location>
</feature>
<comment type="pathway">
    <text evidence="3 4">Cofactor biosynthesis; coenzyme A biosynthesis; CoA from (R)-pantothenate: step 2/5.</text>
</comment>
<evidence type="ECO:0000256" key="3">
    <source>
        <dbReference type="HAMAP-Rule" id="MF_02225"/>
    </source>
</evidence>
<feature type="region of interest" description="Phosphopantothenoylcysteine decarboxylase" evidence="3">
    <location>
        <begin position="1"/>
        <end position="188"/>
    </location>
</feature>
<comment type="catalytic activity">
    <reaction evidence="3 4">
        <text>(R)-4'-phosphopantothenate + L-cysteine + CTP = N-[(R)-4-phosphopantothenoyl]-L-cysteine + CMP + diphosphate + H(+)</text>
        <dbReference type="Rhea" id="RHEA:19397"/>
        <dbReference type="ChEBI" id="CHEBI:10986"/>
        <dbReference type="ChEBI" id="CHEBI:15378"/>
        <dbReference type="ChEBI" id="CHEBI:33019"/>
        <dbReference type="ChEBI" id="CHEBI:35235"/>
        <dbReference type="ChEBI" id="CHEBI:37563"/>
        <dbReference type="ChEBI" id="CHEBI:59458"/>
        <dbReference type="ChEBI" id="CHEBI:60377"/>
        <dbReference type="EC" id="6.3.2.5"/>
    </reaction>
</comment>
<dbReference type="OrthoDB" id="9802554at2"/>
<dbReference type="GO" id="GO:0004632">
    <property type="term" value="F:phosphopantothenate--cysteine ligase activity"/>
    <property type="evidence" value="ECO:0007669"/>
    <property type="project" value="UniProtKB-UniRule"/>
</dbReference>
<dbReference type="Proteomes" id="UP000051131">
    <property type="component" value="Unassembled WGS sequence"/>
</dbReference>
<dbReference type="Gene3D" id="3.40.50.1950">
    <property type="entry name" value="Flavin prenyltransferase-like"/>
    <property type="match status" value="1"/>
</dbReference>
<feature type="domain" description="Flavoprotein" evidence="6">
    <location>
        <begin position="5"/>
        <end position="171"/>
    </location>
</feature>
<comment type="function">
    <text evidence="4">Catalyzes two steps in the biosynthesis of coenzyme A. In the first step cysteine is conjugated to 4'-phosphopantothenate to form 4-phosphopantothenoylcysteine, in the latter compound is decarboxylated to form 4'-phosphopantotheine.</text>
</comment>
<keyword evidence="3 4" id="KW-0288">FMN</keyword>
<dbReference type="GO" id="GO:0015937">
    <property type="term" value="P:coenzyme A biosynthetic process"/>
    <property type="evidence" value="ECO:0007669"/>
    <property type="project" value="UniProtKB-UniRule"/>
</dbReference>
<dbReference type="GO" id="GO:0015941">
    <property type="term" value="P:pantothenate catabolic process"/>
    <property type="evidence" value="ECO:0007669"/>
    <property type="project" value="InterPro"/>
</dbReference>
<feature type="binding site" evidence="3">
    <location>
        <position position="321"/>
    </location>
    <ligand>
        <name>CTP</name>
        <dbReference type="ChEBI" id="CHEBI:37563"/>
    </ligand>
</feature>
<comment type="catalytic activity">
    <reaction evidence="3 4">
        <text>N-[(R)-4-phosphopantothenoyl]-L-cysteine + H(+) = (R)-4'-phosphopantetheine + CO2</text>
        <dbReference type="Rhea" id="RHEA:16793"/>
        <dbReference type="ChEBI" id="CHEBI:15378"/>
        <dbReference type="ChEBI" id="CHEBI:16526"/>
        <dbReference type="ChEBI" id="CHEBI:59458"/>
        <dbReference type="ChEBI" id="CHEBI:61723"/>
        <dbReference type="EC" id="4.1.1.36"/>
    </reaction>
</comment>
<dbReference type="GO" id="GO:0004633">
    <property type="term" value="F:phosphopantothenoylcysteine decarboxylase activity"/>
    <property type="evidence" value="ECO:0007669"/>
    <property type="project" value="UniProtKB-UniRule"/>
</dbReference>
<dbReference type="EC" id="4.1.1.36" evidence="3"/>
<dbReference type="Pfam" id="PF04127">
    <property type="entry name" value="DFP"/>
    <property type="match status" value="1"/>
</dbReference>
<keyword evidence="3 4" id="KW-0436">Ligase</keyword>